<keyword evidence="1" id="KW-1133">Transmembrane helix</keyword>
<reference evidence="2 3" key="1">
    <citation type="journal article" date="2021" name="BMC Biol.">
        <title>Horizontally acquired antibacterial genes associated with adaptive radiation of ladybird beetles.</title>
        <authorList>
            <person name="Li H.S."/>
            <person name="Tang X.F."/>
            <person name="Huang Y.H."/>
            <person name="Xu Z.Y."/>
            <person name="Chen M.L."/>
            <person name="Du X.Y."/>
            <person name="Qiu B.Y."/>
            <person name="Chen P.T."/>
            <person name="Zhang W."/>
            <person name="Slipinski A."/>
            <person name="Escalona H.E."/>
            <person name="Waterhouse R.M."/>
            <person name="Zwick A."/>
            <person name="Pang H."/>
        </authorList>
    </citation>
    <scope>NUCLEOTIDE SEQUENCE [LARGE SCALE GENOMIC DNA]</scope>
    <source>
        <strain evidence="2">SYSU2018</strain>
    </source>
</reference>
<proteinExistence type="predicted"/>
<dbReference type="PANTHER" id="PTHR38001:SF1">
    <property type="entry name" value="PROTEIN CEBPZOS"/>
    <property type="match status" value="1"/>
</dbReference>
<evidence type="ECO:0000313" key="3">
    <source>
        <dbReference type="Proteomes" id="UP001516400"/>
    </source>
</evidence>
<dbReference type="EMBL" id="JABFTP020000001">
    <property type="protein sequence ID" value="KAL3265610.1"/>
    <property type="molecule type" value="Genomic_DNA"/>
</dbReference>
<keyword evidence="3" id="KW-1185">Reference proteome</keyword>
<dbReference type="AlphaFoldDB" id="A0ABD2MGW9"/>
<evidence type="ECO:0000256" key="1">
    <source>
        <dbReference type="SAM" id="Phobius"/>
    </source>
</evidence>
<accession>A0ABD2MGW9</accession>
<protein>
    <submittedName>
        <fullName evidence="2">Uncharacterized protein</fullName>
    </submittedName>
</protein>
<evidence type="ECO:0000313" key="2">
    <source>
        <dbReference type="EMBL" id="KAL3265610.1"/>
    </source>
</evidence>
<sequence length="159" mass="18244">MLIKRPQSQIPFKKWFKRGAVTIFVLEAVGFVFTYNVWSKINTDRDSRKYLKDNFPSVLEAYYKVGEYINPNSNVRHIDYAYWASICSGTGFGLYVGLSPSEERINKIRKEISGADGGKSAAEIRSKNQKFLDILQSAAQTNKPVHLMTREELKNLNRD</sequence>
<organism evidence="2 3">
    <name type="scientific">Cryptolaemus montrouzieri</name>
    <dbReference type="NCBI Taxonomy" id="559131"/>
    <lineage>
        <taxon>Eukaryota</taxon>
        <taxon>Metazoa</taxon>
        <taxon>Ecdysozoa</taxon>
        <taxon>Arthropoda</taxon>
        <taxon>Hexapoda</taxon>
        <taxon>Insecta</taxon>
        <taxon>Pterygota</taxon>
        <taxon>Neoptera</taxon>
        <taxon>Endopterygota</taxon>
        <taxon>Coleoptera</taxon>
        <taxon>Polyphaga</taxon>
        <taxon>Cucujiformia</taxon>
        <taxon>Coccinelloidea</taxon>
        <taxon>Coccinellidae</taxon>
        <taxon>Scymninae</taxon>
        <taxon>Scymnini</taxon>
        <taxon>Cryptolaemus</taxon>
    </lineage>
</organism>
<gene>
    <name evidence="2" type="ORF">HHI36_009814</name>
</gene>
<name>A0ABD2MGW9_9CUCU</name>
<feature type="transmembrane region" description="Helical" evidence="1">
    <location>
        <begin position="20"/>
        <end position="38"/>
    </location>
</feature>
<dbReference type="PANTHER" id="PTHR38001">
    <property type="entry name" value="PROTEIN CEBPZOS"/>
    <property type="match status" value="1"/>
</dbReference>
<dbReference type="InterPro" id="IPR037764">
    <property type="entry name" value="CEBPZOS"/>
</dbReference>
<dbReference type="Proteomes" id="UP001516400">
    <property type="component" value="Unassembled WGS sequence"/>
</dbReference>
<keyword evidence="1" id="KW-0812">Transmembrane</keyword>
<keyword evidence="1" id="KW-0472">Membrane</keyword>
<comment type="caution">
    <text evidence="2">The sequence shown here is derived from an EMBL/GenBank/DDBJ whole genome shotgun (WGS) entry which is preliminary data.</text>
</comment>